<dbReference type="EMBL" id="FONG01000004">
    <property type="protein sequence ID" value="SFE60743.1"/>
    <property type="molecule type" value="Genomic_DNA"/>
</dbReference>
<keyword evidence="2" id="KW-1185">Reference proteome</keyword>
<organism evidence="1 2">
    <name type="scientific">Actinacidiphila alni</name>
    <dbReference type="NCBI Taxonomy" id="380248"/>
    <lineage>
        <taxon>Bacteria</taxon>
        <taxon>Bacillati</taxon>
        <taxon>Actinomycetota</taxon>
        <taxon>Actinomycetes</taxon>
        <taxon>Kitasatosporales</taxon>
        <taxon>Streptomycetaceae</taxon>
        <taxon>Actinacidiphila</taxon>
    </lineage>
</organism>
<dbReference type="Proteomes" id="UP000199323">
    <property type="component" value="Unassembled WGS sequence"/>
</dbReference>
<dbReference type="InterPro" id="IPR033457">
    <property type="entry name" value="DUF5133"/>
</dbReference>
<evidence type="ECO:0008006" key="3">
    <source>
        <dbReference type="Google" id="ProtNLM"/>
    </source>
</evidence>
<sequence>MLMAHPTVLRNLVDRYETLTAAAETAESVDPRIRQQLQDTAYTLCVSTGTREIAAALTAARVHMERDTLKASAA</sequence>
<protein>
    <recommendedName>
        <fullName evidence="3">DUF5133 domain-containing protein</fullName>
    </recommendedName>
</protein>
<name>A0A1I2BZ46_9ACTN</name>
<proteinExistence type="predicted"/>
<accession>A0A1I2BZ46</accession>
<dbReference type="STRING" id="380248.SAMN05216251_10455"/>
<gene>
    <name evidence="1" type="ORF">SAMN05216251_10455</name>
</gene>
<dbReference type="AlphaFoldDB" id="A0A1I2BZ46"/>
<reference evidence="1 2" key="1">
    <citation type="submission" date="2016-10" db="EMBL/GenBank/DDBJ databases">
        <authorList>
            <person name="de Groot N.N."/>
        </authorList>
    </citation>
    <scope>NUCLEOTIDE SEQUENCE [LARGE SCALE GENOMIC DNA]</scope>
    <source>
        <strain evidence="1 2">CGMCC 4.3510</strain>
    </source>
</reference>
<evidence type="ECO:0000313" key="1">
    <source>
        <dbReference type="EMBL" id="SFE60743.1"/>
    </source>
</evidence>
<dbReference type="RefSeq" id="WP_093712758.1">
    <property type="nucleotide sequence ID" value="NZ_FONG01000004.1"/>
</dbReference>
<dbReference type="Pfam" id="PF17196">
    <property type="entry name" value="DUF5133"/>
    <property type="match status" value="1"/>
</dbReference>
<dbReference type="OrthoDB" id="4320263at2"/>
<evidence type="ECO:0000313" key="2">
    <source>
        <dbReference type="Proteomes" id="UP000199323"/>
    </source>
</evidence>